<dbReference type="SMART" id="SM00008">
    <property type="entry name" value="HormR"/>
    <property type="match status" value="1"/>
</dbReference>
<dbReference type="InterPro" id="IPR050332">
    <property type="entry name" value="GPCR_2"/>
</dbReference>
<evidence type="ECO:0000256" key="2">
    <source>
        <dbReference type="ARBA" id="ARBA00005314"/>
    </source>
</evidence>
<feature type="transmembrane region" description="Helical" evidence="10">
    <location>
        <begin position="245"/>
        <end position="267"/>
    </location>
</feature>
<keyword evidence="3" id="KW-1003">Cell membrane</keyword>
<dbReference type="GO" id="GO:0007166">
    <property type="term" value="P:cell surface receptor signaling pathway"/>
    <property type="evidence" value="ECO:0007669"/>
    <property type="project" value="InterPro"/>
</dbReference>
<comment type="subcellular location">
    <subcellularLocation>
        <location evidence="1">Cell membrane</location>
        <topology evidence="1">Multi-pass membrane protein</topology>
    </subcellularLocation>
</comment>
<sequence>MERRLHIYRGRESRAASRQIVLCDLESLKRHYMLSKTMLNSLQFLVLPLVRECQQRLASFTFNFTGDVFCNGTADDFGGCFNFTKAGRVEKIECPFFFNKKGFVYKVCSLEGKWLKSDYHECRQQNYEEVTAMYPVYVFIGGYLVSIVLLAISLFIFLYFPQLQCGRVTVHKNLFLSYILTGISWISYFVLVTFNGEVLLRNPSWCQILHVFTYFFMLCNYFWMFCEGLYLHTILLRVFSTGRKLIAACHVTGWGFPLIPTAVYAFVRSSDSSKNRKCWNPYAEYLWIIYGPIIGSLLLNVIFLINIVRLLMTKLKRVPEAAQTKKAAKATLVLIPLLGLHNLLLPVRPEDDSPMAEVYTFLIAISLSLQGSFVAIIYCFCNGEVTTILKRKWKQHLLMRGTCIKIGNSHITTYSVTENGQMEVVSEEINEVRKCQPAHI</sequence>
<feature type="domain" description="G-protein coupled receptors family 2 profile 2" evidence="12">
    <location>
        <begin position="135"/>
        <end position="382"/>
    </location>
</feature>
<evidence type="ECO:0000313" key="13">
    <source>
        <dbReference type="EnsemblMetazoa" id="G34991.1:cds"/>
    </source>
</evidence>
<dbReference type="SUPFAM" id="SSF81321">
    <property type="entry name" value="Family A G protein-coupled receptor-like"/>
    <property type="match status" value="1"/>
</dbReference>
<dbReference type="PANTHER" id="PTHR45620">
    <property type="entry name" value="PDF RECEPTOR-LIKE PROTEIN-RELATED"/>
    <property type="match status" value="1"/>
</dbReference>
<dbReference type="InterPro" id="IPR001879">
    <property type="entry name" value="GPCR_2_extracellular_dom"/>
</dbReference>
<keyword evidence="9" id="KW-0807">Transducer</keyword>
<protein>
    <recommendedName>
        <fullName evidence="15">G-protein coupled receptors family 2 profile 2 domain-containing protein</fullName>
    </recommendedName>
</protein>
<feature type="transmembrane region" description="Helical" evidence="10">
    <location>
        <begin position="287"/>
        <end position="308"/>
    </location>
</feature>
<accession>A0A8W8MTF3</accession>
<dbReference type="Pfam" id="PF02793">
    <property type="entry name" value="HRM"/>
    <property type="match status" value="1"/>
</dbReference>
<dbReference type="InterPro" id="IPR017981">
    <property type="entry name" value="GPCR_2-like_7TM"/>
</dbReference>
<dbReference type="Proteomes" id="UP000005408">
    <property type="component" value="Unassembled WGS sequence"/>
</dbReference>
<dbReference type="PRINTS" id="PR00249">
    <property type="entry name" value="GPCRSECRETIN"/>
</dbReference>
<dbReference type="PROSITE" id="PS50227">
    <property type="entry name" value="G_PROTEIN_RECEP_F2_3"/>
    <property type="match status" value="1"/>
</dbReference>
<evidence type="ECO:0000256" key="9">
    <source>
        <dbReference type="ARBA" id="ARBA00023224"/>
    </source>
</evidence>
<feature type="domain" description="G-protein coupled receptors family 2 profile 1" evidence="11">
    <location>
        <begin position="52"/>
        <end position="126"/>
    </location>
</feature>
<dbReference type="GO" id="GO:0008528">
    <property type="term" value="F:G protein-coupled peptide receptor activity"/>
    <property type="evidence" value="ECO:0007669"/>
    <property type="project" value="TreeGrafter"/>
</dbReference>
<feature type="transmembrane region" description="Helical" evidence="10">
    <location>
        <begin position="211"/>
        <end position="233"/>
    </location>
</feature>
<dbReference type="PROSITE" id="PS50261">
    <property type="entry name" value="G_PROTEIN_RECEP_F2_4"/>
    <property type="match status" value="1"/>
</dbReference>
<dbReference type="GO" id="GO:0005886">
    <property type="term" value="C:plasma membrane"/>
    <property type="evidence" value="ECO:0007669"/>
    <property type="project" value="UniProtKB-SubCell"/>
</dbReference>
<evidence type="ECO:0000313" key="14">
    <source>
        <dbReference type="Proteomes" id="UP000005408"/>
    </source>
</evidence>
<evidence type="ECO:0000256" key="3">
    <source>
        <dbReference type="ARBA" id="ARBA00022475"/>
    </source>
</evidence>
<dbReference type="GO" id="GO:0007188">
    <property type="term" value="P:adenylate cyclase-modulating G protein-coupled receptor signaling pathway"/>
    <property type="evidence" value="ECO:0007669"/>
    <property type="project" value="TreeGrafter"/>
</dbReference>
<dbReference type="AlphaFoldDB" id="A0A8W8MTF3"/>
<dbReference type="EnsemblMetazoa" id="G34991.1">
    <property type="protein sequence ID" value="G34991.1:cds"/>
    <property type="gene ID" value="G34991"/>
</dbReference>
<keyword evidence="7 10" id="KW-0472">Membrane</keyword>
<dbReference type="Gene3D" id="4.10.1240.10">
    <property type="entry name" value="GPCR, family 2, extracellular hormone receptor domain"/>
    <property type="match status" value="1"/>
</dbReference>
<evidence type="ECO:0000256" key="6">
    <source>
        <dbReference type="ARBA" id="ARBA00023040"/>
    </source>
</evidence>
<proteinExistence type="inferred from homology"/>
<keyword evidence="6" id="KW-0297">G-protein coupled receptor</keyword>
<evidence type="ECO:0000256" key="7">
    <source>
        <dbReference type="ARBA" id="ARBA00023136"/>
    </source>
</evidence>
<evidence type="ECO:0000259" key="11">
    <source>
        <dbReference type="PROSITE" id="PS50227"/>
    </source>
</evidence>
<evidence type="ECO:0000256" key="10">
    <source>
        <dbReference type="SAM" id="Phobius"/>
    </source>
</evidence>
<keyword evidence="8" id="KW-0675">Receptor</keyword>
<feature type="transmembrane region" description="Helical" evidence="10">
    <location>
        <begin position="359"/>
        <end position="381"/>
    </location>
</feature>
<dbReference type="PANTHER" id="PTHR45620:SF42">
    <property type="entry name" value="G-PROTEIN COUPLED RECEPTOR SEB-2"/>
    <property type="match status" value="1"/>
</dbReference>
<name>A0A8W8MTF3_MAGGI</name>
<keyword evidence="14" id="KW-1185">Reference proteome</keyword>
<keyword evidence="4 10" id="KW-0812">Transmembrane</keyword>
<dbReference type="SUPFAM" id="SSF111418">
    <property type="entry name" value="Hormone receptor domain"/>
    <property type="match status" value="1"/>
</dbReference>
<dbReference type="Pfam" id="PF00002">
    <property type="entry name" value="7tm_2"/>
    <property type="match status" value="1"/>
</dbReference>
<keyword evidence="5 10" id="KW-1133">Transmembrane helix</keyword>
<evidence type="ECO:0000256" key="1">
    <source>
        <dbReference type="ARBA" id="ARBA00004651"/>
    </source>
</evidence>
<feature type="transmembrane region" description="Helical" evidence="10">
    <location>
        <begin position="328"/>
        <end position="347"/>
    </location>
</feature>
<comment type="similarity">
    <text evidence="2">Belongs to the G-protein coupled receptor 2 family.</text>
</comment>
<evidence type="ECO:0000259" key="12">
    <source>
        <dbReference type="PROSITE" id="PS50261"/>
    </source>
</evidence>
<reference evidence="13" key="1">
    <citation type="submission" date="2022-08" db="UniProtKB">
        <authorList>
            <consortium name="EnsemblMetazoa"/>
        </authorList>
    </citation>
    <scope>IDENTIFICATION</scope>
    <source>
        <strain evidence="13">05x7-T-G4-1.051#20</strain>
    </source>
</reference>
<feature type="transmembrane region" description="Helical" evidence="10">
    <location>
        <begin position="134"/>
        <end position="161"/>
    </location>
</feature>
<organism evidence="13 14">
    <name type="scientific">Magallana gigas</name>
    <name type="common">Pacific oyster</name>
    <name type="synonym">Crassostrea gigas</name>
    <dbReference type="NCBI Taxonomy" id="29159"/>
    <lineage>
        <taxon>Eukaryota</taxon>
        <taxon>Metazoa</taxon>
        <taxon>Spiralia</taxon>
        <taxon>Lophotrochozoa</taxon>
        <taxon>Mollusca</taxon>
        <taxon>Bivalvia</taxon>
        <taxon>Autobranchia</taxon>
        <taxon>Pteriomorphia</taxon>
        <taxon>Ostreida</taxon>
        <taxon>Ostreoidea</taxon>
        <taxon>Ostreidae</taxon>
        <taxon>Magallana</taxon>
    </lineage>
</organism>
<evidence type="ECO:0008006" key="15">
    <source>
        <dbReference type="Google" id="ProtNLM"/>
    </source>
</evidence>
<dbReference type="InterPro" id="IPR000832">
    <property type="entry name" value="GPCR_2_secretin-like"/>
</dbReference>
<evidence type="ECO:0000256" key="5">
    <source>
        <dbReference type="ARBA" id="ARBA00022989"/>
    </source>
</evidence>
<feature type="transmembrane region" description="Helical" evidence="10">
    <location>
        <begin position="173"/>
        <end position="191"/>
    </location>
</feature>
<dbReference type="InterPro" id="IPR036445">
    <property type="entry name" value="GPCR_2_extracell_dom_sf"/>
</dbReference>
<evidence type="ECO:0000256" key="8">
    <source>
        <dbReference type="ARBA" id="ARBA00023170"/>
    </source>
</evidence>
<evidence type="ECO:0000256" key="4">
    <source>
        <dbReference type="ARBA" id="ARBA00022692"/>
    </source>
</evidence>
<dbReference type="Gene3D" id="1.20.1070.10">
    <property type="entry name" value="Rhodopsin 7-helix transmembrane proteins"/>
    <property type="match status" value="1"/>
</dbReference>